<dbReference type="SUPFAM" id="SSF102405">
    <property type="entry name" value="MCP/YpsA-like"/>
    <property type="match status" value="1"/>
</dbReference>
<organism evidence="3 4">
    <name type="scientific">Leucobacter luti</name>
    <dbReference type="NCBI Taxonomy" id="340320"/>
    <lineage>
        <taxon>Bacteria</taxon>
        <taxon>Bacillati</taxon>
        <taxon>Actinomycetota</taxon>
        <taxon>Actinomycetes</taxon>
        <taxon>Micrococcales</taxon>
        <taxon>Microbacteriaceae</taxon>
        <taxon>Leucobacter</taxon>
    </lineage>
</organism>
<dbReference type="NCBIfam" id="TIGR00732">
    <property type="entry name" value="dprA"/>
    <property type="match status" value="1"/>
</dbReference>
<dbReference type="GO" id="GO:0009294">
    <property type="term" value="P:DNA-mediated transformation"/>
    <property type="evidence" value="ECO:0007669"/>
    <property type="project" value="InterPro"/>
</dbReference>
<reference evidence="3 4" key="1">
    <citation type="journal article" date="2015" name="Stand. Genomic Sci.">
        <title>Genomic Encyclopedia of Bacterial and Archaeal Type Strains, Phase III: the genomes of soil and plant-associated and newly described type strains.</title>
        <authorList>
            <person name="Whitman W.B."/>
            <person name="Woyke T."/>
            <person name="Klenk H.P."/>
            <person name="Zhou Y."/>
            <person name="Lilburn T.G."/>
            <person name="Beck B.J."/>
            <person name="De Vos P."/>
            <person name="Vandamme P."/>
            <person name="Eisen J.A."/>
            <person name="Garrity G."/>
            <person name="Hugenholtz P."/>
            <person name="Kyrpides N.C."/>
        </authorList>
    </citation>
    <scope>NUCLEOTIDE SEQUENCE [LARGE SCALE GENOMIC DNA]</scope>
    <source>
        <strain evidence="3 4">RF6</strain>
    </source>
</reference>
<dbReference type="Pfam" id="PF02481">
    <property type="entry name" value="DNA_processg_A"/>
    <property type="match status" value="1"/>
</dbReference>
<dbReference type="Gene3D" id="3.40.50.450">
    <property type="match status" value="1"/>
</dbReference>
<dbReference type="InterPro" id="IPR003488">
    <property type="entry name" value="DprA"/>
</dbReference>
<comment type="similarity">
    <text evidence="1">Belongs to the DprA/Smf family.</text>
</comment>
<dbReference type="OrthoDB" id="9785707at2"/>
<comment type="caution">
    <text evidence="3">The sequence shown here is derived from an EMBL/GenBank/DDBJ whole genome shotgun (WGS) entry which is preliminary data.</text>
</comment>
<dbReference type="PANTHER" id="PTHR43022">
    <property type="entry name" value="PROTEIN SMF"/>
    <property type="match status" value="1"/>
</dbReference>
<dbReference type="Proteomes" id="UP000291832">
    <property type="component" value="Unassembled WGS sequence"/>
</dbReference>
<feature type="domain" description="Smf/DprA SLOG" evidence="2">
    <location>
        <begin position="87"/>
        <end position="298"/>
    </location>
</feature>
<evidence type="ECO:0000313" key="4">
    <source>
        <dbReference type="Proteomes" id="UP000291832"/>
    </source>
</evidence>
<evidence type="ECO:0000256" key="1">
    <source>
        <dbReference type="ARBA" id="ARBA00006525"/>
    </source>
</evidence>
<dbReference type="AlphaFoldDB" id="A0A4Q7U1F7"/>
<accession>A0A4Q7U1F7</accession>
<dbReference type="PANTHER" id="PTHR43022:SF1">
    <property type="entry name" value="PROTEIN SMF"/>
    <property type="match status" value="1"/>
</dbReference>
<keyword evidence="4" id="KW-1185">Reference proteome</keyword>
<evidence type="ECO:0000313" key="3">
    <source>
        <dbReference type="EMBL" id="RZT66368.1"/>
    </source>
</evidence>
<evidence type="ECO:0000259" key="2">
    <source>
        <dbReference type="Pfam" id="PF02481"/>
    </source>
</evidence>
<protein>
    <submittedName>
        <fullName evidence="3">DNA processing protein</fullName>
    </submittedName>
</protein>
<sequence length="310" mass="31335">MIVNSTQAAGSRTPASTEELEARVALSLAVEPGDRRLCGLLRESTAAELVADPASWAKTSELARLSIDAARRAIDAARQHSMVPVLSGDEPWPASLDELPGMGSIGPAVPIMLWVRGDAALLSSPSVAITGARACTGYGAHVTTEIAAQLAAAGTAVLSGAAYGVDAAAHRAALAEDSPTIAVLAGGLDRPYPAGHAQLIERIAEHGALVSEMPPGLAPTRHRFIMRSRIIAALSRAVVVTEAGMRSGSLGVAQIAHGLGRPVGAVPGPVTSAASAGCHALIQQGTAQLVTSGADALALVSANSRTERAA</sequence>
<dbReference type="EMBL" id="SHKI01000004">
    <property type="protein sequence ID" value="RZT66368.1"/>
    <property type="molecule type" value="Genomic_DNA"/>
</dbReference>
<dbReference type="RefSeq" id="WP_130453962.1">
    <property type="nucleotide sequence ID" value="NZ_SHKI01000004.1"/>
</dbReference>
<gene>
    <name evidence="3" type="ORF">EV139_1805</name>
</gene>
<name>A0A4Q7U1F7_9MICO</name>
<proteinExistence type="inferred from homology"/>
<dbReference type="InterPro" id="IPR057666">
    <property type="entry name" value="DrpA_SLOG"/>
</dbReference>